<name>A0A133VG70_9EURY</name>
<evidence type="ECO:0000313" key="2">
    <source>
        <dbReference type="Proteomes" id="UP000070549"/>
    </source>
</evidence>
<protein>
    <submittedName>
        <fullName evidence="1">Uncharacterized protein</fullName>
    </submittedName>
</protein>
<sequence length="81" mass="9217">MSTYYGKIFEEEMEKLQNRGSVFEDFEKASPQYLPENPVHREDVLARLSKTLVSGNGADSGEWVLIKINRGKGRRPGRCTV</sequence>
<accession>A0A133VG70</accession>
<proteinExistence type="predicted"/>
<keyword evidence="2" id="KW-1185">Reference proteome</keyword>
<comment type="caution">
    <text evidence="1">The sequence shown here is derived from an EMBL/GenBank/DDBJ whole genome shotgun (WGS) entry which is preliminary data.</text>
</comment>
<evidence type="ECO:0000313" key="1">
    <source>
        <dbReference type="EMBL" id="KXB05425.1"/>
    </source>
</evidence>
<dbReference type="Proteomes" id="UP000070549">
    <property type="component" value="Unassembled WGS sequence"/>
</dbReference>
<reference evidence="1 2" key="1">
    <citation type="journal article" date="2016" name="Sci. Rep.">
        <title>Metabolic traits of an uncultured archaeal lineage -MSBL1- from brine pools of the Red Sea.</title>
        <authorList>
            <person name="Mwirichia R."/>
            <person name="Alam I."/>
            <person name="Rashid M."/>
            <person name="Vinu M."/>
            <person name="Ba-Alawi W."/>
            <person name="Anthony Kamau A."/>
            <person name="Kamanda Ngugi D."/>
            <person name="Goker M."/>
            <person name="Klenk H.P."/>
            <person name="Bajic V."/>
            <person name="Stingl U."/>
        </authorList>
    </citation>
    <scope>NUCLEOTIDE SEQUENCE [LARGE SCALE GENOMIC DNA]</scope>
    <source>
        <strain evidence="1">SCGC-AAA382A03</strain>
    </source>
</reference>
<gene>
    <name evidence="1" type="ORF">AKJ49_00805</name>
</gene>
<dbReference type="EMBL" id="LHYC01000015">
    <property type="protein sequence ID" value="KXB05425.1"/>
    <property type="molecule type" value="Genomic_DNA"/>
</dbReference>
<dbReference type="AlphaFoldDB" id="A0A133VG70"/>
<organism evidence="1 2">
    <name type="scientific">candidate division MSBL1 archaeon SCGC-AAA382A03</name>
    <dbReference type="NCBI Taxonomy" id="1698278"/>
    <lineage>
        <taxon>Archaea</taxon>
        <taxon>Methanobacteriati</taxon>
        <taxon>Methanobacteriota</taxon>
        <taxon>candidate division MSBL1</taxon>
    </lineage>
</organism>